<comment type="caution">
    <text evidence="2">The sequence shown here is derived from an EMBL/GenBank/DDBJ whole genome shotgun (WGS) entry which is preliminary data.</text>
</comment>
<feature type="region of interest" description="Disordered" evidence="1">
    <location>
        <begin position="394"/>
        <end position="670"/>
    </location>
</feature>
<feature type="compositionally biased region" description="Acidic residues" evidence="1">
    <location>
        <begin position="421"/>
        <end position="430"/>
    </location>
</feature>
<feature type="compositionally biased region" description="Low complexity" evidence="1">
    <location>
        <begin position="600"/>
        <end position="630"/>
    </location>
</feature>
<dbReference type="EMBL" id="CAJNDS010000173">
    <property type="protein sequence ID" value="CAE7021851.1"/>
    <property type="molecule type" value="Genomic_DNA"/>
</dbReference>
<feature type="region of interest" description="Disordered" evidence="1">
    <location>
        <begin position="57"/>
        <end position="111"/>
    </location>
</feature>
<organism evidence="2 3">
    <name type="scientific">Symbiodinium natans</name>
    <dbReference type="NCBI Taxonomy" id="878477"/>
    <lineage>
        <taxon>Eukaryota</taxon>
        <taxon>Sar</taxon>
        <taxon>Alveolata</taxon>
        <taxon>Dinophyceae</taxon>
        <taxon>Suessiales</taxon>
        <taxon>Symbiodiniaceae</taxon>
        <taxon>Symbiodinium</taxon>
    </lineage>
</organism>
<proteinExistence type="predicted"/>
<feature type="region of interest" description="Disordered" evidence="1">
    <location>
        <begin position="123"/>
        <end position="156"/>
    </location>
</feature>
<feature type="compositionally biased region" description="Acidic residues" evidence="1">
    <location>
        <begin position="146"/>
        <end position="156"/>
    </location>
</feature>
<feature type="compositionally biased region" description="Acidic residues" evidence="1">
    <location>
        <begin position="84"/>
        <end position="95"/>
    </location>
</feature>
<feature type="region of interest" description="Disordered" evidence="1">
    <location>
        <begin position="191"/>
        <end position="225"/>
    </location>
</feature>
<evidence type="ECO:0000313" key="2">
    <source>
        <dbReference type="EMBL" id="CAE7021851.1"/>
    </source>
</evidence>
<feature type="compositionally biased region" description="Low complexity" evidence="1">
    <location>
        <begin position="74"/>
        <end position="83"/>
    </location>
</feature>
<dbReference type="Proteomes" id="UP000604046">
    <property type="component" value="Unassembled WGS sequence"/>
</dbReference>
<dbReference type="AlphaFoldDB" id="A0A812I7U6"/>
<feature type="compositionally biased region" description="Polar residues" evidence="1">
    <location>
        <begin position="398"/>
        <end position="409"/>
    </location>
</feature>
<keyword evidence="3" id="KW-1185">Reference proteome</keyword>
<evidence type="ECO:0000313" key="3">
    <source>
        <dbReference type="Proteomes" id="UP000604046"/>
    </source>
</evidence>
<protein>
    <submittedName>
        <fullName evidence="2">Uncharacterized protein</fullName>
    </submittedName>
</protein>
<accession>A0A812I7U6</accession>
<sequence length="670" mass="73557">MNRCFIQQHFREEHCEAGHLQIDTVLRPPLCRKASNFLSLDTVHGAVPQRRALRTEGFSGWFPNPDEKRVNPPEGQEAMAIQEAEQEEEHEEDPLSEALQNAGDAVSADAEKSLEKIKADAANSLEASKDDGAGKAAVEAAKEQEDTGDPPDVDDELPGPFYTRAWFLGLVLMAFVGVTSYTVWQVSRLASDPKGSEEDEVERTYAHDPRAPVPTDGKGAKGKGTGAQAHFVHKAMILRMLTAALSKEAEAVKSVIFKSIGLLQSEHRLVLPICGHRLAQTAADKKKFQLQIVQQIQQLAVQQQQQQAMHQWLLQQVLAQQQEQKALLQQRAVPASPTEGESIESMPATKGSKTLSTAPCTPCAQWPQVQIPPPSGRHPAVQQNNLLQLPPLLHSLPIRTSGNRTSPVKTQEKGRPPMEPPSEEAEDEAASEEKREEAERSETTVAPEACPEVQAEASDASPEAKADLEPQSTPTQEESKVPEHQESSTKNAEEKSSAATIAEAECVTEAPKEGKKECETHDPLEAPTGPGRPRHAGEEPHTSYNSYKHKQVRRRPQRSACAETAQWQPVRRGKAGPRHSEPCEPEESPEPEQKEQKGWQQAQPAQPAQPARQAQPAQQEQPEQQAQQAQSWKRPGKMSMRSSGAKSKNGSSTAPSTGLRWRPTVPHSDR</sequence>
<feature type="compositionally biased region" description="Basic and acidic residues" evidence="1">
    <location>
        <begin position="510"/>
        <end position="524"/>
    </location>
</feature>
<dbReference type="OrthoDB" id="435725at2759"/>
<reference evidence="2" key="1">
    <citation type="submission" date="2021-02" db="EMBL/GenBank/DDBJ databases">
        <authorList>
            <person name="Dougan E. K."/>
            <person name="Rhodes N."/>
            <person name="Thang M."/>
            <person name="Chan C."/>
        </authorList>
    </citation>
    <scope>NUCLEOTIDE SEQUENCE</scope>
</reference>
<evidence type="ECO:0000256" key="1">
    <source>
        <dbReference type="SAM" id="MobiDB-lite"/>
    </source>
</evidence>
<feature type="compositionally biased region" description="Basic residues" evidence="1">
    <location>
        <begin position="547"/>
        <end position="557"/>
    </location>
</feature>
<feature type="compositionally biased region" description="Basic and acidic residues" evidence="1">
    <location>
        <begin position="477"/>
        <end position="496"/>
    </location>
</feature>
<feature type="region of interest" description="Disordered" evidence="1">
    <location>
        <begin position="329"/>
        <end position="359"/>
    </location>
</feature>
<gene>
    <name evidence="2" type="ORF">SNAT2548_LOCUS2891</name>
</gene>
<feature type="compositionally biased region" description="Polar residues" evidence="1">
    <location>
        <begin position="640"/>
        <end position="656"/>
    </location>
</feature>
<feature type="compositionally biased region" description="Basic and acidic residues" evidence="1">
    <location>
        <begin position="431"/>
        <end position="442"/>
    </location>
</feature>
<name>A0A812I7U6_9DINO</name>